<keyword evidence="7" id="KW-1185">Reference proteome</keyword>
<keyword evidence="4" id="KW-0067">ATP-binding</keyword>
<evidence type="ECO:0000256" key="3">
    <source>
        <dbReference type="ARBA" id="ARBA00022741"/>
    </source>
</evidence>
<comment type="caution">
    <text evidence="6">The sequence shown here is derived from an EMBL/GenBank/DDBJ whole genome shotgun (WGS) entry which is preliminary data.</text>
</comment>
<keyword evidence="3" id="KW-0547">Nucleotide-binding</keyword>
<dbReference type="GO" id="GO:0016887">
    <property type="term" value="F:ATP hydrolysis activity"/>
    <property type="evidence" value="ECO:0007669"/>
    <property type="project" value="InterPro"/>
</dbReference>
<keyword evidence="2" id="KW-0813">Transport</keyword>
<protein>
    <recommendedName>
        <fullName evidence="5">ABC transporter domain-containing protein</fullName>
    </recommendedName>
</protein>
<evidence type="ECO:0000313" key="7">
    <source>
        <dbReference type="Proteomes" id="UP000030004"/>
    </source>
</evidence>
<dbReference type="Gene3D" id="3.40.50.300">
    <property type="entry name" value="P-loop containing nucleotide triphosphate hydrolases"/>
    <property type="match status" value="1"/>
</dbReference>
<comment type="similarity">
    <text evidence="1">Belongs to the ABC transporter superfamily.</text>
</comment>
<dbReference type="InterPro" id="IPR017871">
    <property type="entry name" value="ABC_transporter-like_CS"/>
</dbReference>
<dbReference type="PANTHER" id="PTHR42788:SF19">
    <property type="entry name" value="ALIPHATIC SULFONATES IMPORT ATP-BINDING PROTEIN SSUB 2"/>
    <property type="match status" value="1"/>
</dbReference>
<reference evidence="6 7" key="1">
    <citation type="journal article" date="2015" name="Antonie Van Leeuwenhoek">
        <title>Pseudooceanicola atlanticus gen. nov. sp. nov., isolated from surface seawater of the Atlantic Ocean and reclassification of Oceanicola batsensis, Oceanicola marinus, Oceanicola nitratireducens, Oceanicola nanhaiensis, Oceanicola antarcticus and Oceanicola flagellatus, as Pseudooceanicola batsensis comb. nov., Pseudooceanicola marinus comb. nov., Pseudooceanicola nitratireducens comb. nov., Pseudooceanicola nanhaiensis comb. nov., Pseudooceanicola antarcticus comb. nov., and Pseudooceanicola flagellatus comb. nov.</title>
        <authorList>
            <person name="Lai Q."/>
            <person name="Li G."/>
            <person name="Liu X."/>
            <person name="Du Y."/>
            <person name="Sun F."/>
            <person name="Shao Z."/>
        </authorList>
    </citation>
    <scope>NUCLEOTIDE SEQUENCE [LARGE SCALE GENOMIC DNA]</scope>
    <source>
        <strain evidence="6 7">22II-s11g</strain>
    </source>
</reference>
<dbReference type="Pfam" id="PF00005">
    <property type="entry name" value="ABC_tran"/>
    <property type="match status" value="1"/>
</dbReference>
<dbReference type="SMART" id="SM00382">
    <property type="entry name" value="AAA"/>
    <property type="match status" value="1"/>
</dbReference>
<evidence type="ECO:0000259" key="5">
    <source>
        <dbReference type="PROSITE" id="PS50893"/>
    </source>
</evidence>
<name>A0A0A0EFZ2_9RHOB</name>
<dbReference type="InterPro" id="IPR027417">
    <property type="entry name" value="P-loop_NTPase"/>
</dbReference>
<feature type="domain" description="ABC transporter" evidence="5">
    <location>
        <begin position="12"/>
        <end position="210"/>
    </location>
</feature>
<organism evidence="6 7">
    <name type="scientific">Pseudooceanicola atlanticus</name>
    <dbReference type="NCBI Taxonomy" id="1461694"/>
    <lineage>
        <taxon>Bacteria</taxon>
        <taxon>Pseudomonadati</taxon>
        <taxon>Pseudomonadota</taxon>
        <taxon>Alphaproteobacteria</taxon>
        <taxon>Rhodobacterales</taxon>
        <taxon>Paracoccaceae</taxon>
        <taxon>Pseudooceanicola</taxon>
    </lineage>
</organism>
<proteinExistence type="inferred from homology"/>
<evidence type="ECO:0000313" key="6">
    <source>
        <dbReference type="EMBL" id="KGM48132.1"/>
    </source>
</evidence>
<dbReference type="AlphaFoldDB" id="A0A0A0EFZ2"/>
<dbReference type="InterPro" id="IPR050166">
    <property type="entry name" value="ABC_transporter_ATP-bind"/>
</dbReference>
<dbReference type="eggNOG" id="COG1116">
    <property type="taxonomic scope" value="Bacteria"/>
</dbReference>
<dbReference type="PROSITE" id="PS50893">
    <property type="entry name" value="ABC_TRANSPORTER_2"/>
    <property type="match status" value="1"/>
</dbReference>
<dbReference type="STRING" id="1461694.ATO9_14240"/>
<evidence type="ECO:0000256" key="2">
    <source>
        <dbReference type="ARBA" id="ARBA00022448"/>
    </source>
</evidence>
<dbReference type="PROSITE" id="PS00211">
    <property type="entry name" value="ABC_TRANSPORTER_1"/>
    <property type="match status" value="1"/>
</dbReference>
<evidence type="ECO:0000256" key="1">
    <source>
        <dbReference type="ARBA" id="ARBA00005417"/>
    </source>
</evidence>
<dbReference type="Proteomes" id="UP000030004">
    <property type="component" value="Unassembled WGS sequence"/>
</dbReference>
<gene>
    <name evidence="6" type="ORF">ATO9_14240</name>
</gene>
<evidence type="ECO:0000256" key="4">
    <source>
        <dbReference type="ARBA" id="ARBA00022840"/>
    </source>
</evidence>
<dbReference type="PANTHER" id="PTHR42788">
    <property type="entry name" value="TAURINE IMPORT ATP-BINDING PROTEIN-RELATED"/>
    <property type="match status" value="1"/>
</dbReference>
<accession>A0A0A0EFZ2</accession>
<dbReference type="InterPro" id="IPR003439">
    <property type="entry name" value="ABC_transporter-like_ATP-bd"/>
</dbReference>
<dbReference type="GO" id="GO:0005524">
    <property type="term" value="F:ATP binding"/>
    <property type="evidence" value="ECO:0007669"/>
    <property type="project" value="UniProtKB-KW"/>
</dbReference>
<dbReference type="EMBL" id="AQQX01000005">
    <property type="protein sequence ID" value="KGM48132.1"/>
    <property type="molecule type" value="Genomic_DNA"/>
</dbReference>
<dbReference type="InterPro" id="IPR003593">
    <property type="entry name" value="AAA+_ATPase"/>
</dbReference>
<sequence>MMLDALPPTTVARLELASFSRGGSVILRNIHLDLLRGQTLALVGPSGIGKTTLLRILAGLEDGYSGRVSVEGRVAVVFQEPALLPWRSLRDNICLPTGATRDAAEAMLAEVGLAGRSGDFPGQLSLGQQRRVALARAFAAAPDLLLLDEPFVSLDAALVQDMMDLFLKLRDRHRVATLFVTHAEAEARYLSDRIIRLQGSPASLAPLSAIT</sequence>
<dbReference type="SUPFAM" id="SSF52540">
    <property type="entry name" value="P-loop containing nucleoside triphosphate hydrolases"/>
    <property type="match status" value="1"/>
</dbReference>